<keyword evidence="2" id="KW-0812">Transmembrane</keyword>
<feature type="transmembrane region" description="Helical" evidence="2">
    <location>
        <begin position="344"/>
        <end position="363"/>
    </location>
</feature>
<feature type="transmembrane region" description="Helical" evidence="2">
    <location>
        <begin position="175"/>
        <end position="205"/>
    </location>
</feature>
<comment type="caution">
    <text evidence="3">The sequence shown here is derived from an EMBL/GenBank/DDBJ whole genome shotgun (WGS) entry which is preliminary data.</text>
</comment>
<dbReference type="PIRSF" id="PIRSF010361">
    <property type="entry name" value="UCP010361"/>
    <property type="match status" value="1"/>
</dbReference>
<evidence type="ECO:0000256" key="1">
    <source>
        <dbReference type="SAM" id="MobiDB-lite"/>
    </source>
</evidence>
<feature type="transmembrane region" description="Helical" evidence="2">
    <location>
        <begin position="148"/>
        <end position="169"/>
    </location>
</feature>
<evidence type="ECO:0000313" key="4">
    <source>
        <dbReference type="Proteomes" id="UP000546252"/>
    </source>
</evidence>
<feature type="transmembrane region" description="Helical" evidence="2">
    <location>
        <begin position="44"/>
        <end position="62"/>
    </location>
</feature>
<dbReference type="EMBL" id="JACJIH010000001">
    <property type="protein sequence ID" value="MBA8922099.1"/>
    <property type="molecule type" value="Genomic_DNA"/>
</dbReference>
<gene>
    <name evidence="3" type="ORF">HNR24_002032</name>
</gene>
<sequence>MTQSPKTPTPVAATRDDPLLRHLSERLGGPAGSRLRPRRSPAPVLLGLTLLGILLSALTSQYCRINGWGGVEVYHAGCYSDISALFAQRGLDDAPWGPLLGTGYFEYPVLTSLIAALLAAATRFLLAQEMTAALGWSAERGSLLYWDLSFAAAAVAWLVLVLVVMKAAGARPWDAAIVAVSPAVIFGIGINWDIWAVTAMALAILAFQRGAHLSAGVMIGVGVSFKLFPLFILGAVLVLVLRRDTGLGFGVFLRVLGAAVVSWLILNLPAMALSFSAWSEFFELSAERGAGYSSPWYLWQLIAEGRGASGLSATAISGFSLGLFAAACAGILLLGLRAEHPPRMVQLLFLIVAAFLLLNKVYSPQFMIWLVPLIALAAPRWRDALIWQGFQLLHFWAVWMHLAGIVGDHEAQHSFDTALYITAVLGHIGATLYLMIQVVLDILRPQRDPVRNAGRGPEAGAVRGPEPGSARAREPDSAHAPQPGSAPGPAPSSELR</sequence>
<accession>A0A839FRB3</accession>
<reference evidence="3 4" key="1">
    <citation type="submission" date="2020-08" db="EMBL/GenBank/DDBJ databases">
        <title>Sequencing the genomes of 1000 actinobacteria strains.</title>
        <authorList>
            <person name="Klenk H.-P."/>
        </authorList>
    </citation>
    <scope>NUCLEOTIDE SEQUENCE [LARGE SCALE GENOMIC DNA]</scope>
    <source>
        <strain evidence="3 4">DSM 19081</strain>
    </source>
</reference>
<feature type="transmembrane region" description="Helical" evidence="2">
    <location>
        <begin position="107"/>
        <end position="127"/>
    </location>
</feature>
<dbReference type="Proteomes" id="UP000546252">
    <property type="component" value="Unassembled WGS sequence"/>
</dbReference>
<protein>
    <submittedName>
        <fullName evidence="3">Putative membrane protein</fullName>
    </submittedName>
</protein>
<feature type="transmembrane region" description="Helical" evidence="2">
    <location>
        <begin position="384"/>
        <end position="406"/>
    </location>
</feature>
<feature type="transmembrane region" description="Helical" evidence="2">
    <location>
        <begin position="316"/>
        <end position="338"/>
    </location>
</feature>
<feature type="transmembrane region" description="Helical" evidence="2">
    <location>
        <begin position="418"/>
        <end position="443"/>
    </location>
</feature>
<keyword evidence="2" id="KW-1133">Transmembrane helix</keyword>
<feature type="transmembrane region" description="Helical" evidence="2">
    <location>
        <begin position="217"/>
        <end position="241"/>
    </location>
</feature>
<keyword evidence="2" id="KW-0472">Membrane</keyword>
<name>A0A839FRB3_9MICC</name>
<organism evidence="3 4">
    <name type="scientific">Nesterenkonia jeotgali</name>
    <dbReference type="NCBI Taxonomy" id="317018"/>
    <lineage>
        <taxon>Bacteria</taxon>
        <taxon>Bacillati</taxon>
        <taxon>Actinomycetota</taxon>
        <taxon>Actinomycetes</taxon>
        <taxon>Micrococcales</taxon>
        <taxon>Micrococcaceae</taxon>
        <taxon>Nesterenkonia</taxon>
    </lineage>
</organism>
<evidence type="ECO:0000256" key="2">
    <source>
        <dbReference type="SAM" id="Phobius"/>
    </source>
</evidence>
<proteinExistence type="predicted"/>
<feature type="transmembrane region" description="Helical" evidence="2">
    <location>
        <begin position="247"/>
        <end position="266"/>
    </location>
</feature>
<dbReference type="InterPro" id="IPR016570">
    <property type="entry name" value="UCP010361"/>
</dbReference>
<dbReference type="RefSeq" id="WP_182495694.1">
    <property type="nucleotide sequence ID" value="NZ_BAAAKT010000004.1"/>
</dbReference>
<evidence type="ECO:0000313" key="3">
    <source>
        <dbReference type="EMBL" id="MBA8922099.1"/>
    </source>
</evidence>
<dbReference type="AlphaFoldDB" id="A0A839FRB3"/>
<feature type="region of interest" description="Disordered" evidence="1">
    <location>
        <begin position="451"/>
        <end position="496"/>
    </location>
</feature>